<name>A0A7I4Z688_HAECO</name>
<dbReference type="Gene3D" id="3.80.10.10">
    <property type="entry name" value="Ribonuclease Inhibitor"/>
    <property type="match status" value="2"/>
</dbReference>
<dbReference type="OrthoDB" id="5855206at2759"/>
<keyword evidence="3" id="KW-1185">Reference proteome</keyword>
<evidence type="ECO:0000313" key="3">
    <source>
        <dbReference type="Proteomes" id="UP000025227"/>
    </source>
</evidence>
<proteinExistence type="predicted"/>
<evidence type="ECO:0000256" key="2">
    <source>
        <dbReference type="ARBA" id="ARBA00022737"/>
    </source>
</evidence>
<dbReference type="InterPro" id="IPR029071">
    <property type="entry name" value="Ubiquitin-like_domsf"/>
</dbReference>
<dbReference type="InterPro" id="IPR032675">
    <property type="entry name" value="LRR_dom_sf"/>
</dbReference>
<dbReference type="WBParaSite" id="HCON_00184275-00001">
    <property type="protein sequence ID" value="HCON_00184275-00001"/>
    <property type="gene ID" value="HCON_00184275"/>
</dbReference>
<dbReference type="InterPro" id="IPR050836">
    <property type="entry name" value="SDS22/Internalin_LRR"/>
</dbReference>
<evidence type="ECO:0000313" key="4">
    <source>
        <dbReference type="WBParaSite" id="HCON_00184275-00001"/>
    </source>
</evidence>
<dbReference type="SUPFAM" id="SSF52047">
    <property type="entry name" value="RNI-like"/>
    <property type="match status" value="1"/>
</dbReference>
<sequence>KSVKFIEGGRWQHVDEVGGRRIACLTRDAFHRTQLIAVMEEETCSLVYKLEQKYLDDDDAYMDQDLVLTNFTGSSPCKMASKRALELVVLNNANISHLGDVTQVSTLMQHVAEVDLAWNRIRWDCVVALLKHLPRLRTLNLSYNPLDGEIAVDLPHAPLLHTLILNGTNLSLDSLWLILKNTPSLQELHLSDNKLDLSSNDDMSPMNETVKTIHLNRCRIDDWNLIVRLMHRFPSRKTVFLCENPIKKVAHQTSNDELKTLESLNLAKTEISDWESIDNLDRLPSLTDLRVLAIPLLESLTEEERTHLVIARVRNLRVLNGSIITPEQREQSERYFIRYYQDRDDKPHHYKRLIEKHGHVERLAKVDLTPKSTAHVQVLCEETNYQAKLRINLNKSVGQLMKSLEKQCGIPYSRLRMFLTTKDGWVEEFRYPGMSLHSYRIEDDDVLNLQSKIVSTRRRPLHKTGS</sequence>
<dbReference type="PANTHER" id="PTHR46652:SF3">
    <property type="entry name" value="LEUCINE-RICH REPEAT-CONTAINING PROTEIN 9"/>
    <property type="match status" value="1"/>
</dbReference>
<keyword evidence="1" id="KW-0433">Leucine-rich repeat</keyword>
<dbReference type="Pfam" id="PF00560">
    <property type="entry name" value="LRR_1"/>
    <property type="match status" value="1"/>
</dbReference>
<dbReference type="Proteomes" id="UP000025227">
    <property type="component" value="Unplaced"/>
</dbReference>
<evidence type="ECO:0000256" key="1">
    <source>
        <dbReference type="ARBA" id="ARBA00022614"/>
    </source>
</evidence>
<organism evidence="3 4">
    <name type="scientific">Haemonchus contortus</name>
    <name type="common">Barber pole worm</name>
    <dbReference type="NCBI Taxonomy" id="6289"/>
    <lineage>
        <taxon>Eukaryota</taxon>
        <taxon>Metazoa</taxon>
        <taxon>Ecdysozoa</taxon>
        <taxon>Nematoda</taxon>
        <taxon>Chromadorea</taxon>
        <taxon>Rhabditida</taxon>
        <taxon>Rhabditina</taxon>
        <taxon>Rhabditomorpha</taxon>
        <taxon>Strongyloidea</taxon>
        <taxon>Trichostrongylidae</taxon>
        <taxon>Haemonchus</taxon>
    </lineage>
</organism>
<keyword evidence="2" id="KW-0677">Repeat</keyword>
<dbReference type="AlphaFoldDB" id="A0A7I4Z688"/>
<dbReference type="InterPro" id="IPR001611">
    <property type="entry name" value="Leu-rich_rpt"/>
</dbReference>
<protein>
    <submittedName>
        <fullName evidence="4">Ubiquitin-like domain-containing protein</fullName>
    </submittedName>
</protein>
<accession>A0A7I4Z688</accession>
<dbReference type="PANTHER" id="PTHR46652">
    <property type="entry name" value="LEUCINE-RICH REPEAT AND IQ DOMAIN-CONTAINING PROTEIN 1-RELATED"/>
    <property type="match status" value="1"/>
</dbReference>
<dbReference type="OMA" id="MRFPNKQ"/>
<reference evidence="4" key="1">
    <citation type="submission" date="2020-12" db="UniProtKB">
        <authorList>
            <consortium name="WormBaseParasite"/>
        </authorList>
    </citation>
    <scope>IDENTIFICATION</scope>
    <source>
        <strain evidence="4">MHco3</strain>
    </source>
</reference>
<dbReference type="SUPFAM" id="SSF54236">
    <property type="entry name" value="Ubiquitin-like"/>
    <property type="match status" value="1"/>
</dbReference>